<keyword evidence="2" id="KW-1185">Reference proteome</keyword>
<reference evidence="1 2" key="1">
    <citation type="journal article" date="2014" name="Genome Announc.">
        <title>Complete Genome Sequence of Pseudomonas sp. Strain TKP, Isolated from a gamma-Hexachlorocyclohexane-Degrading Mixed Culture.</title>
        <authorList>
            <person name="Ohtsubo Y."/>
            <person name="Kishida K."/>
            <person name="Sato T."/>
            <person name="Tabata M."/>
            <person name="Kawasumi T."/>
            <person name="Ogura Y."/>
            <person name="Hayashi T."/>
            <person name="Tsuda M."/>
            <person name="Nagata Y."/>
        </authorList>
    </citation>
    <scope>NUCLEOTIDE SEQUENCE [LARGE SCALE GENOMIC DNA]</scope>
    <source>
        <strain evidence="1 2">TKP</strain>
    </source>
</reference>
<dbReference type="EMBL" id="CP006852">
    <property type="protein sequence ID" value="AHC33506.1"/>
    <property type="molecule type" value="Genomic_DNA"/>
</dbReference>
<accession>A0ACA7P0R0</accession>
<evidence type="ECO:0000313" key="2">
    <source>
        <dbReference type="Proteomes" id="UP000018725"/>
    </source>
</evidence>
<sequence length="146" mass="16959">MINLLFLMPRLILMAVLISVPPTTTVTRLRRGVAVLSAAFVVMVARRRLGIHRFRRRCTLQRLRYALWKKTSFLFFLLATLDDLVEFSPVKPNTSTLRAIVDFNVLTFRHYQQYFFANWAVHGSLLQRMSYIKRSSHFTDAAAASH</sequence>
<organism evidence="1 2">
    <name type="scientific">Pseudomonas gorinensis</name>
    <dbReference type="NCBI Taxonomy" id="3240790"/>
    <lineage>
        <taxon>Bacteria</taxon>
        <taxon>Pseudomonadati</taxon>
        <taxon>Pseudomonadota</taxon>
        <taxon>Gammaproteobacteria</taxon>
        <taxon>Pseudomonadales</taxon>
        <taxon>Pseudomonadaceae</taxon>
        <taxon>Pseudomonas</taxon>
    </lineage>
</organism>
<evidence type="ECO:0000313" key="1">
    <source>
        <dbReference type="EMBL" id="AHC33506.1"/>
    </source>
</evidence>
<proteinExistence type="predicted"/>
<dbReference type="Proteomes" id="UP000018725">
    <property type="component" value="Chromosome"/>
</dbReference>
<protein>
    <submittedName>
        <fullName evidence="1">Uncharacterized protein</fullName>
    </submittedName>
</protein>
<name>A0ACA7P0R0_9PSED</name>
<gene>
    <name evidence="1" type="ORF">U771_04770</name>
</gene>